<accession>A0ABS3WXB2</accession>
<evidence type="ECO:0000259" key="6">
    <source>
        <dbReference type="Pfam" id="PF01951"/>
    </source>
</evidence>
<dbReference type="PANTHER" id="PTHR12682:SF11">
    <property type="entry name" value="PROTEIN ARCHEASE"/>
    <property type="match status" value="1"/>
</dbReference>
<keyword evidence="2" id="KW-0819">tRNA processing</keyword>
<protein>
    <submittedName>
        <fullName evidence="7">Archease</fullName>
    </submittedName>
</protein>
<gene>
    <name evidence="7" type="ORF">JW592_20070</name>
</gene>
<evidence type="ECO:0000256" key="2">
    <source>
        <dbReference type="ARBA" id="ARBA00022694"/>
    </source>
</evidence>
<dbReference type="Gene3D" id="3.55.10.10">
    <property type="entry name" value="Archease domain"/>
    <property type="match status" value="1"/>
</dbReference>
<proteinExistence type="inferred from homology"/>
<evidence type="ECO:0000256" key="5">
    <source>
        <dbReference type="SAM" id="MobiDB-lite"/>
    </source>
</evidence>
<keyword evidence="8" id="KW-1185">Reference proteome</keyword>
<dbReference type="RefSeq" id="WP_209266560.1">
    <property type="nucleotide sequence ID" value="NZ_JAFFZN010000018.1"/>
</dbReference>
<reference evidence="7 8" key="1">
    <citation type="submission" date="2021-02" db="EMBL/GenBank/DDBJ databases">
        <title>Streptomyces spirodelae sp. nov., isolated from duckweed.</title>
        <authorList>
            <person name="Saimee Y."/>
            <person name="Duangmal K."/>
        </authorList>
    </citation>
    <scope>NUCLEOTIDE SEQUENCE [LARGE SCALE GENOMIC DNA]</scope>
    <source>
        <strain evidence="7 8">DW4-2</strain>
    </source>
</reference>
<evidence type="ECO:0000313" key="8">
    <source>
        <dbReference type="Proteomes" id="UP001518976"/>
    </source>
</evidence>
<dbReference type="SUPFAM" id="SSF69819">
    <property type="entry name" value="MTH1598-like"/>
    <property type="match status" value="1"/>
</dbReference>
<keyword evidence="3" id="KW-0479">Metal-binding</keyword>
<dbReference type="EMBL" id="JAFFZN010000018">
    <property type="protein sequence ID" value="MBO8187741.1"/>
    <property type="molecule type" value="Genomic_DNA"/>
</dbReference>
<dbReference type="InterPro" id="IPR002804">
    <property type="entry name" value="Archease"/>
</dbReference>
<dbReference type="Pfam" id="PF01951">
    <property type="entry name" value="Archease"/>
    <property type="match status" value="1"/>
</dbReference>
<dbReference type="PANTHER" id="PTHR12682">
    <property type="entry name" value="ARCHEASE"/>
    <property type="match status" value="1"/>
</dbReference>
<dbReference type="InterPro" id="IPR036820">
    <property type="entry name" value="Archease_dom_sf"/>
</dbReference>
<feature type="region of interest" description="Disordered" evidence="5">
    <location>
        <begin position="1"/>
        <end position="28"/>
    </location>
</feature>
<name>A0ABS3WXB2_9ACTN</name>
<organism evidence="7 8">
    <name type="scientific">Streptomyces spirodelae</name>
    <dbReference type="NCBI Taxonomy" id="2812904"/>
    <lineage>
        <taxon>Bacteria</taxon>
        <taxon>Bacillati</taxon>
        <taxon>Actinomycetota</taxon>
        <taxon>Actinomycetes</taxon>
        <taxon>Kitasatosporales</taxon>
        <taxon>Streptomycetaceae</taxon>
        <taxon>Streptomyces</taxon>
    </lineage>
</organism>
<dbReference type="Proteomes" id="UP001518976">
    <property type="component" value="Unassembled WGS sequence"/>
</dbReference>
<evidence type="ECO:0000313" key="7">
    <source>
        <dbReference type="EMBL" id="MBO8187741.1"/>
    </source>
</evidence>
<feature type="compositionally biased region" description="Basic residues" evidence="5">
    <location>
        <begin position="11"/>
        <end position="26"/>
    </location>
</feature>
<sequence length="172" mass="17932">MPGDADDDKHAPRRRAAQRQRGHRTVPHTADARFEAWGISREECLAEAVLGMVECFADLAGAEPGAVRQVRVTGRRDEDLLAALLEEVIFRLEVHGEVPVRVEVVSPGSTAASSAATGGAAAGTGEVLAVRMAVTDLGSVPVAGAPPKAVSWSELSVAQALEGWSCAVTVDV</sequence>
<evidence type="ECO:0000256" key="4">
    <source>
        <dbReference type="ARBA" id="ARBA00022837"/>
    </source>
</evidence>
<dbReference type="InterPro" id="IPR023572">
    <property type="entry name" value="Archease_dom"/>
</dbReference>
<evidence type="ECO:0000256" key="3">
    <source>
        <dbReference type="ARBA" id="ARBA00022723"/>
    </source>
</evidence>
<comment type="similarity">
    <text evidence="1">Belongs to the archease family.</text>
</comment>
<feature type="domain" description="Archease" evidence="6">
    <location>
        <begin position="24"/>
        <end position="172"/>
    </location>
</feature>
<comment type="caution">
    <text evidence="7">The sequence shown here is derived from an EMBL/GenBank/DDBJ whole genome shotgun (WGS) entry which is preliminary data.</text>
</comment>
<evidence type="ECO:0000256" key="1">
    <source>
        <dbReference type="ARBA" id="ARBA00007963"/>
    </source>
</evidence>
<keyword evidence="4" id="KW-0106">Calcium</keyword>